<keyword evidence="5 8" id="KW-0812">Transmembrane</keyword>
<sequence>MRRALLVPVLTALLVVAIVVNLGAGAVQIGPLQVVDILFGTGLGEPAAAGQSAVLLQIRAPRVALCALTGACLAVSGAALQGVFRNPLADPGIIGVTSGAAVGAAASIVIGLSTFGGATAGLAAFAGGLAAAAVGYFAARHQGRTEVVTLVLTGVAVSAIAGAAVGVFIYLADDNELRTLIFWTMGSLGTATWPGVKAVAPLLILSTVALPFFARGLNALVLGEREARHLGFHPERLRIGVIVLAALGTGAAVSLTGAIGFVGLVIPHLIRLIAGPDHRLLLPASAIGGAALLLAADLISRTAVAPAEMPVGVITALIGGPFFLLLLIRSRRLSGGWA</sequence>
<dbReference type="FunFam" id="1.10.3470.10:FF:000001">
    <property type="entry name" value="Vitamin B12 ABC transporter permease BtuC"/>
    <property type="match status" value="1"/>
</dbReference>
<dbReference type="GO" id="GO:0022857">
    <property type="term" value="F:transmembrane transporter activity"/>
    <property type="evidence" value="ECO:0007669"/>
    <property type="project" value="InterPro"/>
</dbReference>
<feature type="transmembrane region" description="Helical" evidence="8">
    <location>
        <begin position="92"/>
        <end position="112"/>
    </location>
</feature>
<keyword evidence="6 8" id="KW-1133">Transmembrane helix</keyword>
<dbReference type="RefSeq" id="WP_203914074.1">
    <property type="nucleotide sequence ID" value="NZ_BONY01000092.1"/>
</dbReference>
<dbReference type="SUPFAM" id="SSF81345">
    <property type="entry name" value="ABC transporter involved in vitamin B12 uptake, BtuC"/>
    <property type="match status" value="1"/>
</dbReference>
<dbReference type="InterPro" id="IPR000522">
    <property type="entry name" value="ABC_transptr_permease_BtuC"/>
</dbReference>
<name>A0A8J3VKD6_9ACTN</name>
<protein>
    <submittedName>
        <fullName evidence="9">ABC transporter permease</fullName>
    </submittedName>
</protein>
<comment type="subcellular location">
    <subcellularLocation>
        <location evidence="1">Cell membrane</location>
        <topology evidence="1">Multi-pass membrane protein</topology>
    </subcellularLocation>
</comment>
<evidence type="ECO:0000313" key="9">
    <source>
        <dbReference type="EMBL" id="GIH10359.1"/>
    </source>
</evidence>
<evidence type="ECO:0000256" key="8">
    <source>
        <dbReference type="SAM" id="Phobius"/>
    </source>
</evidence>
<evidence type="ECO:0000256" key="7">
    <source>
        <dbReference type="ARBA" id="ARBA00023136"/>
    </source>
</evidence>
<evidence type="ECO:0000256" key="1">
    <source>
        <dbReference type="ARBA" id="ARBA00004651"/>
    </source>
</evidence>
<reference evidence="9" key="1">
    <citation type="submission" date="2021-01" db="EMBL/GenBank/DDBJ databases">
        <title>Whole genome shotgun sequence of Rhizocola hellebori NBRC 109834.</title>
        <authorList>
            <person name="Komaki H."/>
            <person name="Tamura T."/>
        </authorList>
    </citation>
    <scope>NUCLEOTIDE SEQUENCE</scope>
    <source>
        <strain evidence="9">NBRC 109834</strain>
    </source>
</reference>
<comment type="similarity">
    <text evidence="2">Belongs to the binding-protein-dependent transport system permease family. FecCD subfamily.</text>
</comment>
<dbReference type="Gene3D" id="1.10.3470.10">
    <property type="entry name" value="ABC transporter involved in vitamin B12 uptake, BtuC"/>
    <property type="match status" value="1"/>
</dbReference>
<feature type="transmembrane region" description="Helical" evidence="8">
    <location>
        <begin position="62"/>
        <end position="80"/>
    </location>
</feature>
<dbReference type="EMBL" id="BONY01000092">
    <property type="protein sequence ID" value="GIH10359.1"/>
    <property type="molecule type" value="Genomic_DNA"/>
</dbReference>
<evidence type="ECO:0000256" key="6">
    <source>
        <dbReference type="ARBA" id="ARBA00022989"/>
    </source>
</evidence>
<evidence type="ECO:0000256" key="4">
    <source>
        <dbReference type="ARBA" id="ARBA00022475"/>
    </source>
</evidence>
<comment type="caution">
    <text evidence="9">The sequence shown here is derived from an EMBL/GenBank/DDBJ whole genome shotgun (WGS) entry which is preliminary data.</text>
</comment>
<feature type="transmembrane region" description="Helical" evidence="8">
    <location>
        <begin position="280"/>
        <end position="299"/>
    </location>
</feature>
<evidence type="ECO:0000313" key="10">
    <source>
        <dbReference type="Proteomes" id="UP000612899"/>
    </source>
</evidence>
<feature type="transmembrane region" description="Helical" evidence="8">
    <location>
        <begin position="311"/>
        <end position="328"/>
    </location>
</feature>
<feature type="transmembrane region" description="Helical" evidence="8">
    <location>
        <begin position="198"/>
        <end position="221"/>
    </location>
</feature>
<dbReference type="PANTHER" id="PTHR30472">
    <property type="entry name" value="FERRIC ENTEROBACTIN TRANSPORT SYSTEM PERMEASE PROTEIN"/>
    <property type="match status" value="1"/>
</dbReference>
<keyword evidence="10" id="KW-1185">Reference proteome</keyword>
<keyword evidence="3" id="KW-0813">Transport</keyword>
<accession>A0A8J3VKD6</accession>
<feature type="transmembrane region" description="Helical" evidence="8">
    <location>
        <begin position="118"/>
        <end position="138"/>
    </location>
</feature>
<evidence type="ECO:0000256" key="5">
    <source>
        <dbReference type="ARBA" id="ARBA00022692"/>
    </source>
</evidence>
<organism evidence="9 10">
    <name type="scientific">Rhizocola hellebori</name>
    <dbReference type="NCBI Taxonomy" id="1392758"/>
    <lineage>
        <taxon>Bacteria</taxon>
        <taxon>Bacillati</taxon>
        <taxon>Actinomycetota</taxon>
        <taxon>Actinomycetes</taxon>
        <taxon>Micromonosporales</taxon>
        <taxon>Micromonosporaceae</taxon>
        <taxon>Rhizocola</taxon>
    </lineage>
</organism>
<dbReference type="InterPro" id="IPR037294">
    <property type="entry name" value="ABC_BtuC-like"/>
</dbReference>
<dbReference type="Proteomes" id="UP000612899">
    <property type="component" value="Unassembled WGS sequence"/>
</dbReference>
<proteinExistence type="inferred from homology"/>
<feature type="transmembrane region" description="Helical" evidence="8">
    <location>
        <begin position="150"/>
        <end position="172"/>
    </location>
</feature>
<dbReference type="PANTHER" id="PTHR30472:SF25">
    <property type="entry name" value="ABC TRANSPORTER PERMEASE PROTEIN MJ0876-RELATED"/>
    <property type="match status" value="1"/>
</dbReference>
<dbReference type="Pfam" id="PF01032">
    <property type="entry name" value="FecCD"/>
    <property type="match status" value="1"/>
</dbReference>
<evidence type="ECO:0000256" key="2">
    <source>
        <dbReference type="ARBA" id="ARBA00007935"/>
    </source>
</evidence>
<dbReference type="GO" id="GO:0005886">
    <property type="term" value="C:plasma membrane"/>
    <property type="evidence" value="ECO:0007669"/>
    <property type="project" value="UniProtKB-SubCell"/>
</dbReference>
<evidence type="ECO:0000256" key="3">
    <source>
        <dbReference type="ARBA" id="ARBA00022448"/>
    </source>
</evidence>
<feature type="transmembrane region" description="Helical" evidence="8">
    <location>
        <begin position="241"/>
        <end position="274"/>
    </location>
</feature>
<gene>
    <name evidence="9" type="ORF">Rhe02_84260</name>
</gene>
<keyword evidence="4" id="KW-1003">Cell membrane</keyword>
<dbReference type="CDD" id="cd06550">
    <property type="entry name" value="TM_ABC_iron-siderophores_like"/>
    <property type="match status" value="1"/>
</dbReference>
<dbReference type="AlphaFoldDB" id="A0A8J3VKD6"/>
<keyword evidence="7 8" id="KW-0472">Membrane</keyword>
<dbReference type="GO" id="GO:0033214">
    <property type="term" value="P:siderophore-iron import into cell"/>
    <property type="evidence" value="ECO:0007669"/>
    <property type="project" value="TreeGrafter"/>
</dbReference>